<dbReference type="CDD" id="cd14014">
    <property type="entry name" value="STKc_PknB_like"/>
    <property type="match status" value="1"/>
</dbReference>
<dbReference type="InterPro" id="IPR011009">
    <property type="entry name" value="Kinase-like_dom_sf"/>
</dbReference>
<accession>A0A840IBE2</accession>
<dbReference type="Gene3D" id="3.30.200.20">
    <property type="entry name" value="Phosphorylase Kinase, domain 1"/>
    <property type="match status" value="1"/>
</dbReference>
<evidence type="ECO:0000313" key="8">
    <source>
        <dbReference type="EMBL" id="MBB4661424.1"/>
    </source>
</evidence>
<keyword evidence="5 6" id="KW-0067">ATP-binding</keyword>
<keyword evidence="2" id="KW-0808">Transferase</keyword>
<dbReference type="PROSITE" id="PS00107">
    <property type="entry name" value="PROTEIN_KINASE_ATP"/>
    <property type="match status" value="1"/>
</dbReference>
<evidence type="ECO:0000259" key="7">
    <source>
        <dbReference type="PROSITE" id="PS50011"/>
    </source>
</evidence>
<evidence type="ECO:0000256" key="5">
    <source>
        <dbReference type="ARBA" id="ARBA00022840"/>
    </source>
</evidence>
<dbReference type="PROSITE" id="PS50011">
    <property type="entry name" value="PROTEIN_KINASE_DOM"/>
    <property type="match status" value="1"/>
</dbReference>
<comment type="caution">
    <text evidence="8">The sequence shown here is derived from an EMBL/GenBank/DDBJ whole genome shotgun (WGS) entry which is preliminary data.</text>
</comment>
<dbReference type="InterPro" id="IPR030616">
    <property type="entry name" value="Aur-like"/>
</dbReference>
<proteinExistence type="predicted"/>
<evidence type="ECO:0000313" key="9">
    <source>
        <dbReference type="Proteomes" id="UP000585272"/>
    </source>
</evidence>
<dbReference type="GO" id="GO:0004674">
    <property type="term" value="F:protein serine/threonine kinase activity"/>
    <property type="evidence" value="ECO:0007669"/>
    <property type="project" value="UniProtKB-KW"/>
</dbReference>
<dbReference type="RefSeq" id="WP_183339578.1">
    <property type="nucleotide sequence ID" value="NZ_JACHNU010000001.1"/>
</dbReference>
<name>A0A840IBE2_9ACTN</name>
<dbReference type="SUPFAM" id="SSF56112">
    <property type="entry name" value="Protein kinase-like (PK-like)"/>
    <property type="match status" value="1"/>
</dbReference>
<dbReference type="Pfam" id="PF00069">
    <property type="entry name" value="Pkinase"/>
    <property type="match status" value="1"/>
</dbReference>
<dbReference type="GO" id="GO:0005524">
    <property type="term" value="F:ATP binding"/>
    <property type="evidence" value="ECO:0007669"/>
    <property type="project" value="UniProtKB-UniRule"/>
</dbReference>
<keyword evidence="1 8" id="KW-0723">Serine/threonine-protein kinase</keyword>
<dbReference type="InterPro" id="IPR000719">
    <property type="entry name" value="Prot_kinase_dom"/>
</dbReference>
<keyword evidence="9" id="KW-1185">Reference proteome</keyword>
<dbReference type="Gene3D" id="1.10.510.10">
    <property type="entry name" value="Transferase(Phosphotransferase) domain 1"/>
    <property type="match status" value="1"/>
</dbReference>
<sequence>MTLLQSQYAGRYTLEELLGEGAHAVVYRAWDAVSATEVALKLYNEDALDHQTAEAATNAKVADCAAVMPLFEVFTDVLPREATSMPLAKPSVRRFESLSCAEVRLAGLRLFTALAFCHGRGVVHGDIKPANLFRDRHGHLQLGDFGVADFLPGARRGHTLEYAAPELLAGEPRSPQTDVWAASVTLFELMCGELPFGSTLDSSEAEVAERISSGQAQKVADLRPFLPRRLQSYFRSAFKVDPAQRESTSAIVAHNAISEVAALADWVRIGGSGAIERWEGVERDRDGNPTGVQLAAELVFRPNLRRYEAHIYRQRPGGQLRRIPGARGFQVPSEATVRQLMYARMRALTEGRSLR</sequence>
<evidence type="ECO:0000256" key="3">
    <source>
        <dbReference type="ARBA" id="ARBA00022741"/>
    </source>
</evidence>
<evidence type="ECO:0000256" key="1">
    <source>
        <dbReference type="ARBA" id="ARBA00022527"/>
    </source>
</evidence>
<evidence type="ECO:0000256" key="6">
    <source>
        <dbReference type="PROSITE-ProRule" id="PRU10141"/>
    </source>
</evidence>
<dbReference type="InterPro" id="IPR017441">
    <property type="entry name" value="Protein_kinase_ATP_BS"/>
</dbReference>
<dbReference type="AlphaFoldDB" id="A0A840IBE2"/>
<keyword evidence="3 6" id="KW-0547">Nucleotide-binding</keyword>
<feature type="binding site" evidence="6">
    <location>
        <position position="41"/>
    </location>
    <ligand>
        <name>ATP</name>
        <dbReference type="ChEBI" id="CHEBI:30616"/>
    </ligand>
</feature>
<dbReference type="EMBL" id="JACHNU010000001">
    <property type="protein sequence ID" value="MBB4661424.1"/>
    <property type="molecule type" value="Genomic_DNA"/>
</dbReference>
<protein>
    <submittedName>
        <fullName evidence="8">Serine/threonine protein kinase</fullName>
    </submittedName>
</protein>
<keyword evidence="4 8" id="KW-0418">Kinase</keyword>
<organism evidence="8 9">
    <name type="scientific">Conexibacter arvalis</name>
    <dbReference type="NCBI Taxonomy" id="912552"/>
    <lineage>
        <taxon>Bacteria</taxon>
        <taxon>Bacillati</taxon>
        <taxon>Actinomycetota</taxon>
        <taxon>Thermoleophilia</taxon>
        <taxon>Solirubrobacterales</taxon>
        <taxon>Conexibacteraceae</taxon>
        <taxon>Conexibacter</taxon>
    </lineage>
</organism>
<reference evidence="8 9" key="1">
    <citation type="submission" date="2020-08" db="EMBL/GenBank/DDBJ databases">
        <title>Genomic Encyclopedia of Archaeal and Bacterial Type Strains, Phase II (KMG-II): from individual species to whole genera.</title>
        <authorList>
            <person name="Goeker M."/>
        </authorList>
    </citation>
    <scope>NUCLEOTIDE SEQUENCE [LARGE SCALE GENOMIC DNA]</scope>
    <source>
        <strain evidence="8 9">DSM 23288</strain>
    </source>
</reference>
<dbReference type="Proteomes" id="UP000585272">
    <property type="component" value="Unassembled WGS sequence"/>
</dbReference>
<evidence type="ECO:0000256" key="2">
    <source>
        <dbReference type="ARBA" id="ARBA00022679"/>
    </source>
</evidence>
<feature type="domain" description="Protein kinase" evidence="7">
    <location>
        <begin position="12"/>
        <end position="257"/>
    </location>
</feature>
<dbReference type="SMART" id="SM00220">
    <property type="entry name" value="S_TKc"/>
    <property type="match status" value="1"/>
</dbReference>
<gene>
    <name evidence="8" type="ORF">BDZ31_000997</name>
</gene>
<dbReference type="PANTHER" id="PTHR24350">
    <property type="entry name" value="SERINE/THREONINE-PROTEIN KINASE IAL-RELATED"/>
    <property type="match status" value="1"/>
</dbReference>
<evidence type="ECO:0000256" key="4">
    <source>
        <dbReference type="ARBA" id="ARBA00022777"/>
    </source>
</evidence>